<feature type="region of interest" description="Disordered" evidence="4">
    <location>
        <begin position="774"/>
        <end position="794"/>
    </location>
</feature>
<evidence type="ECO:0000313" key="8">
    <source>
        <dbReference type="Proteomes" id="UP000279271"/>
    </source>
</evidence>
<accession>A0A3M7KWY2</accession>
<dbReference type="Pfam" id="PF02847">
    <property type="entry name" value="MA3"/>
    <property type="match status" value="1"/>
</dbReference>
<dbReference type="SMART" id="SM00544">
    <property type="entry name" value="MA3"/>
    <property type="match status" value="1"/>
</dbReference>
<evidence type="ECO:0000259" key="6">
    <source>
        <dbReference type="PROSITE" id="PS51366"/>
    </source>
</evidence>
<sequence length="794" mass="83368">GTPGGSGPVPGVVGAPQLVGAAMEKEDVAVMLSVAADVELRVATGVAGRLVLVGGLRRALNRRPAVEASAEDDAEGAGEVLTGSDGSVAGLAAEQALQAELARKLGMKKGRGLKEVGDGLDDLVLGDSRVARAVRGQLNRLAESNLQGIVGELARMHRDEARRAVTDAVVHELTAAAAEGPRASEAFAAVAAAAVAGLAASVRSTGVIAAFLSALGARLEASLRDDGDALAARNLALVVAQLHALGALRADLVMSLLDAWRRRFGEADVAATSHLLGAAGLSLRAADPQAMRDYIVAVTEAAANARARGALSARGQALLDLVMDTKNNRKRYGGRHAVLSPTTLKWLRGLGVEEVAVGGIPWSKVLSPVKVGFWWQPSAADAAAAGRLPSLRGASLAAAEALEDTPGAGGQTPAQLLRLAARHGMNTEVRRTVFCLVMGSEDYVDAFEKLVRLGLKGTQEQEIVRVIVLCCLQEGAYNPYYALLLGRLGATSRAHQTTLRYACWDALGEVGPNMDLRRLTNLARLCADAVAQGAMSPAFLKKGDWRGAQSARHVVLWRLFFEHLLLRCDDPAALFKPWRERPALQELRRGLRHYLRHSLGPWAAKQEPGQRGRSASDLETLLHRARTLPIGARPFVPHLGSPLPVSAPNAAWGVSKGTFQPAPPSARSVSVGASTKEGKDRQLDFGNNKNAGIGYTEKDSAGQANIYPVEPRQYVSGSRQDGGRSSGTFNFAVGGGALAIAAVAAGLLVLANAPQPTSPNVFSGRRSLAEYTTKFKTDLARDDPAANQSPGLNP</sequence>
<dbReference type="SUPFAM" id="SSF48371">
    <property type="entry name" value="ARM repeat"/>
    <property type="match status" value="1"/>
</dbReference>
<reference evidence="8" key="1">
    <citation type="journal article" date="2018" name="Algal Res.">
        <title>Characterization of plant carbon substrate utilization by Auxenochlorella protothecoides.</title>
        <authorList>
            <person name="Vogler B.W."/>
            <person name="Starkenburg S.R."/>
            <person name="Sudasinghe N."/>
            <person name="Schambach J.Y."/>
            <person name="Rollin J.A."/>
            <person name="Pattathil S."/>
            <person name="Barry A.N."/>
        </authorList>
    </citation>
    <scope>NUCLEOTIDE SEQUENCE [LARGE SCALE GENOMIC DNA]</scope>
    <source>
        <strain evidence="8">UTEX 25</strain>
    </source>
</reference>
<dbReference type="PROSITE" id="PS51366">
    <property type="entry name" value="MI"/>
    <property type="match status" value="1"/>
</dbReference>
<evidence type="ECO:0000256" key="2">
    <source>
        <dbReference type="ARBA" id="ARBA00006856"/>
    </source>
</evidence>
<evidence type="ECO:0000256" key="4">
    <source>
        <dbReference type="SAM" id="MobiDB-lite"/>
    </source>
</evidence>
<dbReference type="Gene3D" id="1.25.40.180">
    <property type="match status" value="1"/>
</dbReference>
<dbReference type="EMBL" id="QOKY01000179">
    <property type="protein sequence ID" value="RMZ54374.1"/>
    <property type="molecule type" value="Genomic_DNA"/>
</dbReference>
<dbReference type="PANTHER" id="PTHR18034">
    <property type="entry name" value="CELL CYCLE CONTROL PROTEIN CWF22-RELATED"/>
    <property type="match status" value="1"/>
</dbReference>
<keyword evidence="5" id="KW-1133">Transmembrane helix</keyword>
<protein>
    <recommendedName>
        <fullName evidence="6">MI domain-containing protein</fullName>
    </recommendedName>
</protein>
<keyword evidence="5" id="KW-0472">Membrane</keyword>
<evidence type="ECO:0000256" key="3">
    <source>
        <dbReference type="ARBA" id="ARBA00023242"/>
    </source>
</evidence>
<keyword evidence="3" id="KW-0539">Nucleus</keyword>
<evidence type="ECO:0000256" key="1">
    <source>
        <dbReference type="ARBA" id="ARBA00004123"/>
    </source>
</evidence>
<feature type="non-terminal residue" evidence="7">
    <location>
        <position position="1"/>
    </location>
</feature>
<dbReference type="PANTHER" id="PTHR18034:SF4">
    <property type="entry name" value="NUCLEOLAR MIF4G DOMAIN-CONTAINING PROTEIN 1"/>
    <property type="match status" value="1"/>
</dbReference>
<comment type="subcellular location">
    <subcellularLocation>
        <location evidence="1">Nucleus</location>
    </subcellularLocation>
</comment>
<organism evidence="7 8">
    <name type="scientific">Auxenochlorella protothecoides</name>
    <name type="common">Green microalga</name>
    <name type="synonym">Chlorella protothecoides</name>
    <dbReference type="NCBI Taxonomy" id="3075"/>
    <lineage>
        <taxon>Eukaryota</taxon>
        <taxon>Viridiplantae</taxon>
        <taxon>Chlorophyta</taxon>
        <taxon>core chlorophytes</taxon>
        <taxon>Trebouxiophyceae</taxon>
        <taxon>Chlorellales</taxon>
        <taxon>Chlorellaceae</taxon>
        <taxon>Auxenochlorella</taxon>
    </lineage>
</organism>
<keyword evidence="5" id="KW-0812">Transmembrane</keyword>
<proteinExistence type="inferred from homology"/>
<dbReference type="InterPro" id="IPR050781">
    <property type="entry name" value="CWC22_splicing_factor"/>
</dbReference>
<dbReference type="GO" id="GO:0003723">
    <property type="term" value="F:RNA binding"/>
    <property type="evidence" value="ECO:0007669"/>
    <property type="project" value="TreeGrafter"/>
</dbReference>
<feature type="compositionally biased region" description="Basic and acidic residues" evidence="4">
    <location>
        <begin position="774"/>
        <end position="784"/>
    </location>
</feature>
<gene>
    <name evidence="7" type="ORF">APUTEX25_001950</name>
</gene>
<dbReference type="GO" id="GO:0042274">
    <property type="term" value="P:ribosomal small subunit biogenesis"/>
    <property type="evidence" value="ECO:0007669"/>
    <property type="project" value="TreeGrafter"/>
</dbReference>
<dbReference type="AlphaFoldDB" id="A0A3M7KWY2"/>
<dbReference type="Proteomes" id="UP000279271">
    <property type="component" value="Unassembled WGS sequence"/>
</dbReference>
<comment type="similarity">
    <text evidence="2">Belongs to the CWC22 family.</text>
</comment>
<evidence type="ECO:0000313" key="7">
    <source>
        <dbReference type="EMBL" id="RMZ54374.1"/>
    </source>
</evidence>
<feature type="transmembrane region" description="Helical" evidence="5">
    <location>
        <begin position="729"/>
        <end position="750"/>
    </location>
</feature>
<dbReference type="GO" id="GO:0005730">
    <property type="term" value="C:nucleolus"/>
    <property type="evidence" value="ECO:0007669"/>
    <property type="project" value="TreeGrafter"/>
</dbReference>
<name>A0A3M7KWY2_AUXPR</name>
<comment type="caution">
    <text evidence="7">The sequence shown here is derived from an EMBL/GenBank/DDBJ whole genome shotgun (WGS) entry which is preliminary data.</text>
</comment>
<dbReference type="InterPro" id="IPR016024">
    <property type="entry name" value="ARM-type_fold"/>
</dbReference>
<dbReference type="InterPro" id="IPR003891">
    <property type="entry name" value="Initiation_fac_eIF4g_MI"/>
</dbReference>
<feature type="domain" description="MI" evidence="6">
    <location>
        <begin position="428"/>
        <end position="545"/>
    </location>
</feature>
<evidence type="ECO:0000256" key="5">
    <source>
        <dbReference type="SAM" id="Phobius"/>
    </source>
</evidence>
<feature type="region of interest" description="Disordered" evidence="4">
    <location>
        <begin position="663"/>
        <end position="697"/>
    </location>
</feature>